<dbReference type="Pfam" id="PF09388">
    <property type="entry name" value="SpoOE-like"/>
    <property type="match status" value="1"/>
</dbReference>
<dbReference type="SUPFAM" id="SSF140500">
    <property type="entry name" value="BAS1536-like"/>
    <property type="match status" value="1"/>
</dbReference>
<dbReference type="EMBL" id="SPQQ01000004">
    <property type="protein sequence ID" value="TGE37553.1"/>
    <property type="molecule type" value="Genomic_DNA"/>
</dbReference>
<organism evidence="1 2">
    <name type="scientific">Desulfosporosinus fructosivorans</name>
    <dbReference type="NCBI Taxonomy" id="2018669"/>
    <lineage>
        <taxon>Bacteria</taxon>
        <taxon>Bacillati</taxon>
        <taxon>Bacillota</taxon>
        <taxon>Clostridia</taxon>
        <taxon>Eubacteriales</taxon>
        <taxon>Desulfitobacteriaceae</taxon>
        <taxon>Desulfosporosinus</taxon>
    </lineage>
</organism>
<dbReference type="Proteomes" id="UP000298460">
    <property type="component" value="Unassembled WGS sequence"/>
</dbReference>
<dbReference type="InterPro" id="IPR036638">
    <property type="entry name" value="HLH_DNA-bd_sf"/>
</dbReference>
<dbReference type="AlphaFoldDB" id="A0A4Z0R627"/>
<comment type="caution">
    <text evidence="1">The sequence shown here is derived from an EMBL/GenBank/DDBJ whole genome shotgun (WGS) entry which is preliminary data.</text>
</comment>
<sequence>MVYEQIEELRLQMQKIALDKDLTDKRVVGVSEKLDVLINEFYTANKRSA</sequence>
<dbReference type="OrthoDB" id="1799551at2"/>
<evidence type="ECO:0000313" key="1">
    <source>
        <dbReference type="EMBL" id="TGE37553.1"/>
    </source>
</evidence>
<dbReference type="GO" id="GO:0046983">
    <property type="term" value="F:protein dimerization activity"/>
    <property type="evidence" value="ECO:0007669"/>
    <property type="project" value="InterPro"/>
</dbReference>
<dbReference type="InterPro" id="IPR018540">
    <property type="entry name" value="Spo0E-like"/>
</dbReference>
<name>A0A4Z0R627_9FIRM</name>
<reference evidence="1 2" key="1">
    <citation type="submission" date="2019-03" db="EMBL/GenBank/DDBJ databases">
        <title>Draft Genome Sequence of Desulfosporosinus fructosivorans Strain 63.6F, Isolated from Marine Sediment in the Baltic Sea.</title>
        <authorList>
            <person name="Hausmann B."/>
            <person name="Vandieken V."/>
            <person name="Pjevac P."/>
            <person name="Schreck K."/>
            <person name="Herbold C.W."/>
            <person name="Loy A."/>
        </authorList>
    </citation>
    <scope>NUCLEOTIDE SEQUENCE [LARGE SCALE GENOMIC DNA]</scope>
    <source>
        <strain evidence="1 2">63.6F</strain>
    </source>
</reference>
<dbReference type="InterPro" id="IPR037208">
    <property type="entry name" value="Spo0E-like_sf"/>
</dbReference>
<keyword evidence="2" id="KW-1185">Reference proteome</keyword>
<accession>A0A4Z0R627</accession>
<dbReference type="RefSeq" id="WP_135547869.1">
    <property type="nucleotide sequence ID" value="NZ_SPQQ01000004.1"/>
</dbReference>
<dbReference type="Gene3D" id="4.10.280.10">
    <property type="entry name" value="Helix-loop-helix DNA-binding domain"/>
    <property type="match status" value="1"/>
</dbReference>
<gene>
    <name evidence="1" type="ORF">E4K67_12485</name>
</gene>
<dbReference type="GO" id="GO:0043937">
    <property type="term" value="P:regulation of sporulation"/>
    <property type="evidence" value="ECO:0007669"/>
    <property type="project" value="InterPro"/>
</dbReference>
<evidence type="ECO:0000313" key="2">
    <source>
        <dbReference type="Proteomes" id="UP000298460"/>
    </source>
</evidence>
<proteinExistence type="predicted"/>
<protein>
    <submittedName>
        <fullName evidence="1">Aspartyl-phosphate phosphatase Spo0E family protein</fullName>
    </submittedName>
</protein>